<dbReference type="Pfam" id="PF04134">
    <property type="entry name" value="DCC1-like"/>
    <property type="match status" value="1"/>
</dbReference>
<reference evidence="1" key="1">
    <citation type="submission" date="2022-05" db="EMBL/GenBank/DDBJ databases">
        <authorList>
            <person name="Sun H.-N."/>
        </authorList>
    </citation>
    <scope>NUCLEOTIDE SEQUENCE</scope>
    <source>
        <strain evidence="1">HB14</strain>
    </source>
</reference>
<reference evidence="1" key="2">
    <citation type="submission" date="2023-01" db="EMBL/GenBank/DDBJ databases">
        <title>Gilvimarinus xylanilyticus HB14 isolated from Caulerpa lentillifera aquaculture base in Hainan, China.</title>
        <authorList>
            <person name="Zhang Y.-J."/>
        </authorList>
    </citation>
    <scope>NUCLEOTIDE SEQUENCE</scope>
    <source>
        <strain evidence="1">HB14</strain>
    </source>
</reference>
<name>A0A9X2I5W5_9GAMM</name>
<proteinExistence type="predicted"/>
<protein>
    <submittedName>
        <fullName evidence="1">DUF393 domain-containing protein</fullName>
    </submittedName>
</protein>
<gene>
    <name evidence="1" type="ORF">M6D89_09150</name>
</gene>
<dbReference type="EMBL" id="JAMFTH010000002">
    <property type="protein sequence ID" value="MCP8899462.1"/>
    <property type="molecule type" value="Genomic_DNA"/>
</dbReference>
<dbReference type="GO" id="GO:0015035">
    <property type="term" value="F:protein-disulfide reductase activity"/>
    <property type="evidence" value="ECO:0007669"/>
    <property type="project" value="InterPro"/>
</dbReference>
<dbReference type="RefSeq" id="WP_253967760.1">
    <property type="nucleotide sequence ID" value="NZ_JAMFTH010000002.1"/>
</dbReference>
<organism evidence="1 2">
    <name type="scientific">Gilvimarinus xylanilyticus</name>
    <dbReference type="NCBI Taxonomy" id="2944139"/>
    <lineage>
        <taxon>Bacteria</taxon>
        <taxon>Pseudomonadati</taxon>
        <taxon>Pseudomonadota</taxon>
        <taxon>Gammaproteobacteria</taxon>
        <taxon>Cellvibrionales</taxon>
        <taxon>Cellvibrionaceae</taxon>
        <taxon>Gilvimarinus</taxon>
    </lineage>
</organism>
<sequence>MKAFLYYDGYCHWCRREMRWLSRIKSAELTLVDVHEASVSDYQRQQMLRQLHLQYDDQSWAIGLEANVAAWGYTPLGFLWRPLLWPGIRTFANWAYQRWASRRVDRCDWIEARVNDEH</sequence>
<evidence type="ECO:0000313" key="1">
    <source>
        <dbReference type="EMBL" id="MCP8899462.1"/>
    </source>
</evidence>
<keyword evidence="2" id="KW-1185">Reference proteome</keyword>
<dbReference type="Proteomes" id="UP001139319">
    <property type="component" value="Unassembled WGS sequence"/>
</dbReference>
<dbReference type="InterPro" id="IPR007263">
    <property type="entry name" value="DCC1-like"/>
</dbReference>
<accession>A0A9X2I5W5</accession>
<dbReference type="AlphaFoldDB" id="A0A9X2I5W5"/>
<evidence type="ECO:0000313" key="2">
    <source>
        <dbReference type="Proteomes" id="UP001139319"/>
    </source>
</evidence>
<comment type="caution">
    <text evidence="1">The sequence shown here is derived from an EMBL/GenBank/DDBJ whole genome shotgun (WGS) entry which is preliminary data.</text>
</comment>